<evidence type="ECO:0000313" key="2">
    <source>
        <dbReference type="Proteomes" id="UP000000752"/>
    </source>
</evidence>
<protein>
    <submittedName>
        <fullName evidence="1">Uncharacterized protein</fullName>
    </submittedName>
</protein>
<accession>O59454</accession>
<dbReference type="PIR" id="F71189">
    <property type="entry name" value="F71189"/>
</dbReference>
<gene>
    <name evidence="1" type="ordered locus">PH1790</name>
</gene>
<sequence>MIMLITSSSSSNGTWKRTIRRIASTFGSFVKASKANLYLSASVSPTTSVGFPTTACGGNLSLKNFIVSSLSSASFNPNFATASLAITPAPPPSVIIPILSPLGNLHLAKALAKSNMCSKSSALIIPVCLKTAS</sequence>
<organism evidence="1 2">
    <name type="scientific">Pyrococcus horikoshii (strain ATCC 700860 / DSM 12428 / JCM 9974 / NBRC 100139 / OT-3)</name>
    <dbReference type="NCBI Taxonomy" id="70601"/>
    <lineage>
        <taxon>Archaea</taxon>
        <taxon>Methanobacteriati</taxon>
        <taxon>Methanobacteriota</taxon>
        <taxon>Thermococci</taxon>
        <taxon>Thermococcales</taxon>
        <taxon>Thermococcaceae</taxon>
        <taxon>Pyrococcus</taxon>
    </lineage>
</organism>
<proteinExistence type="predicted"/>
<dbReference type="AlphaFoldDB" id="O59454"/>
<dbReference type="Proteomes" id="UP000000752">
    <property type="component" value="Chromosome"/>
</dbReference>
<keyword evidence="2" id="KW-1185">Reference proteome</keyword>
<dbReference type="EMBL" id="BA000001">
    <property type="protein sequence ID" value="BAA30909.1"/>
    <property type="molecule type" value="Genomic_DNA"/>
</dbReference>
<reference evidence="1 2" key="1">
    <citation type="journal article" date="1998" name="DNA Res.">
        <title>Complete sequence and gene organization of the genome of a hyper-thermophilic archaebacterium, Pyrococcus horikoshii OT3.</title>
        <authorList>
            <person name="Kawarabayasi Y."/>
            <person name="Sawada M."/>
            <person name="Horikawa H."/>
            <person name="Haikawa Y."/>
            <person name="Hino Y."/>
            <person name="Yamamoto S."/>
            <person name="Sekine M."/>
            <person name="Baba S."/>
            <person name="Kosugi H."/>
            <person name="Hosoyama A."/>
            <person name="Nagai Y."/>
            <person name="Sakai M."/>
            <person name="Ogura K."/>
            <person name="Otuka R."/>
            <person name="Nakazawa H."/>
            <person name="Takamiya M."/>
            <person name="Ohfuku Y."/>
            <person name="Funahashi T."/>
            <person name="Tanaka T."/>
            <person name="Kudoh Y."/>
            <person name="Yamazaki J."/>
            <person name="Kushida N."/>
            <person name="Oguchi A."/>
            <person name="Aoki K."/>
            <person name="Nakamura Y."/>
            <person name="Robb T.F."/>
            <person name="Horikoshi K."/>
            <person name="Masuchi Y."/>
            <person name="Shizuya H."/>
            <person name="Kikuchi H."/>
        </authorList>
    </citation>
    <scope>NUCLEOTIDE SEQUENCE [LARGE SCALE GENOMIC DNA]</scope>
    <source>
        <strain evidence="2">ATCC 700860 / DSM 12428 / JCM 9974 / NBRC 100139 / OT-3</strain>
    </source>
</reference>
<name>O59454_PYRHO</name>
<dbReference type="KEGG" id="pho:PH1790"/>
<evidence type="ECO:0000313" key="1">
    <source>
        <dbReference type="EMBL" id="BAA30909.1"/>
    </source>
</evidence>
<dbReference type="EnsemblBacteria" id="BAA30909">
    <property type="protein sequence ID" value="BAA30909"/>
    <property type="gene ID" value="BAA30909"/>
</dbReference>